<dbReference type="OrthoDB" id="294295at2759"/>
<name>A0A834TMG4_9FABA</name>
<comment type="caution">
    <text evidence="4">The sequence shown here is derived from an EMBL/GenBank/DDBJ whole genome shotgun (WGS) entry which is preliminary data.</text>
</comment>
<keyword evidence="5" id="KW-1185">Reference proteome</keyword>
<dbReference type="PRINTS" id="PR00080">
    <property type="entry name" value="SDRFAMILY"/>
</dbReference>
<proteinExistence type="inferred from homology"/>
<dbReference type="EMBL" id="JAAIUW010000007">
    <property type="protein sequence ID" value="KAF7824535.1"/>
    <property type="molecule type" value="Genomic_DNA"/>
</dbReference>
<keyword evidence="2" id="KW-0560">Oxidoreductase</keyword>
<dbReference type="FunFam" id="3.40.50.720:FF:000084">
    <property type="entry name" value="Short-chain dehydrogenase reductase"/>
    <property type="match status" value="1"/>
</dbReference>
<evidence type="ECO:0000313" key="5">
    <source>
        <dbReference type="Proteomes" id="UP000634136"/>
    </source>
</evidence>
<reference evidence="4" key="1">
    <citation type="submission" date="2020-09" db="EMBL/GenBank/DDBJ databases">
        <title>Genome-Enabled Discovery of Anthraquinone Biosynthesis in Senna tora.</title>
        <authorList>
            <person name="Kang S.-H."/>
            <person name="Pandey R.P."/>
            <person name="Lee C.-M."/>
            <person name="Sim J.-S."/>
            <person name="Jeong J.-T."/>
            <person name="Choi B.-S."/>
            <person name="Jung M."/>
            <person name="Ginzburg D."/>
            <person name="Zhao K."/>
            <person name="Won S.Y."/>
            <person name="Oh T.-J."/>
            <person name="Yu Y."/>
            <person name="Kim N.-H."/>
            <person name="Lee O.R."/>
            <person name="Lee T.-H."/>
            <person name="Bashyal P."/>
            <person name="Kim T.-S."/>
            <person name="Lee W.-H."/>
            <person name="Kawkins C."/>
            <person name="Kim C.-K."/>
            <person name="Kim J.S."/>
            <person name="Ahn B.O."/>
            <person name="Rhee S.Y."/>
            <person name="Sohng J.K."/>
        </authorList>
    </citation>
    <scope>NUCLEOTIDE SEQUENCE</scope>
    <source>
        <tissue evidence="4">Leaf</tissue>
    </source>
</reference>
<evidence type="ECO:0000313" key="4">
    <source>
        <dbReference type="EMBL" id="KAF7824535.1"/>
    </source>
</evidence>
<dbReference type="InterPro" id="IPR020904">
    <property type="entry name" value="Sc_DH/Rdtase_CS"/>
</dbReference>
<dbReference type="PANTHER" id="PTHR43180">
    <property type="entry name" value="3-OXOACYL-(ACYL-CARRIER-PROTEIN) REDUCTASE (AFU_ORTHOLOGUE AFUA_6G11210)"/>
    <property type="match status" value="1"/>
</dbReference>
<dbReference type="InterPro" id="IPR036291">
    <property type="entry name" value="NAD(P)-bd_dom_sf"/>
</dbReference>
<dbReference type="CDD" id="cd05326">
    <property type="entry name" value="secoisolariciresinol-DH_like_SDR_c"/>
    <property type="match status" value="1"/>
</dbReference>
<dbReference type="Gene3D" id="3.40.50.720">
    <property type="entry name" value="NAD(P)-binding Rossmann-like Domain"/>
    <property type="match status" value="1"/>
</dbReference>
<evidence type="ECO:0000256" key="2">
    <source>
        <dbReference type="ARBA" id="ARBA00023002"/>
    </source>
</evidence>
<dbReference type="PROSITE" id="PS00061">
    <property type="entry name" value="ADH_SHORT"/>
    <property type="match status" value="1"/>
</dbReference>
<evidence type="ECO:0000256" key="3">
    <source>
        <dbReference type="SAM" id="MobiDB-lite"/>
    </source>
</evidence>
<comment type="similarity">
    <text evidence="1">Belongs to the short-chain dehydrogenases/reductases (SDR) family.</text>
</comment>
<feature type="region of interest" description="Disordered" evidence="3">
    <location>
        <begin position="271"/>
        <end position="295"/>
    </location>
</feature>
<dbReference type="InterPro" id="IPR002347">
    <property type="entry name" value="SDR_fam"/>
</dbReference>
<dbReference type="NCBIfam" id="NF005559">
    <property type="entry name" value="PRK07231.1"/>
    <property type="match status" value="1"/>
</dbReference>
<dbReference type="AlphaFoldDB" id="A0A834TMG4"/>
<dbReference type="PANTHER" id="PTHR43180:SF30">
    <property type="entry name" value="MOMILACTONE A SYNTHASE"/>
    <property type="match status" value="1"/>
</dbReference>
<dbReference type="GO" id="GO:0016616">
    <property type="term" value="F:oxidoreductase activity, acting on the CH-OH group of donors, NAD or NADP as acceptor"/>
    <property type="evidence" value="ECO:0007669"/>
    <property type="project" value="InterPro"/>
</dbReference>
<dbReference type="Proteomes" id="UP000634136">
    <property type="component" value="Unassembled WGS sequence"/>
</dbReference>
<gene>
    <name evidence="4" type="ORF">G2W53_022679</name>
</gene>
<dbReference type="SUPFAM" id="SSF51735">
    <property type="entry name" value="NAD(P)-binding Rossmann-fold domains"/>
    <property type="match status" value="1"/>
</dbReference>
<dbReference type="Pfam" id="PF13561">
    <property type="entry name" value="adh_short_C2"/>
    <property type="match status" value="1"/>
</dbReference>
<organism evidence="4 5">
    <name type="scientific">Senna tora</name>
    <dbReference type="NCBI Taxonomy" id="362788"/>
    <lineage>
        <taxon>Eukaryota</taxon>
        <taxon>Viridiplantae</taxon>
        <taxon>Streptophyta</taxon>
        <taxon>Embryophyta</taxon>
        <taxon>Tracheophyta</taxon>
        <taxon>Spermatophyta</taxon>
        <taxon>Magnoliopsida</taxon>
        <taxon>eudicotyledons</taxon>
        <taxon>Gunneridae</taxon>
        <taxon>Pentapetalae</taxon>
        <taxon>rosids</taxon>
        <taxon>fabids</taxon>
        <taxon>Fabales</taxon>
        <taxon>Fabaceae</taxon>
        <taxon>Caesalpinioideae</taxon>
        <taxon>Cassia clade</taxon>
        <taxon>Senna</taxon>
    </lineage>
</organism>
<dbReference type="PRINTS" id="PR00081">
    <property type="entry name" value="GDHRDH"/>
</dbReference>
<protein>
    <submittedName>
        <fullName evidence="4">Secoisolariciresinol dehydrogenase-like</fullName>
    </submittedName>
</protein>
<sequence length="359" mass="37089">MGSSSVLLFSTAIRRLEGKVSLITGGASGIGESTARLFAKHGAKVIIADIQDDFGHSVTKDINDSSSACASYVHCDVTKEEDVENAVNTAISKYGRLDIMFNNAGITGVNKTNILDLNKSEFDQVINVNLAGAFLGTKHASRVMIPACRGGSIITTASVSGCVAGLASHAYTASKHAVVGLTRSTAVELGGYGIRVNCVSPYVVATPLAKKFYELDDEGMSRFYSNANLKGATLEPQDVAEAALYLASDESKYMSGHNLVVDGGFTMKERRVAPKSEPRSAAPLDGPGAGAGTPVARTASPAVRVALGAGASAATPLTGITGVAPPTGTTSGPAAMTALRVAATKRRARTIFFISIVDE</sequence>
<evidence type="ECO:0000256" key="1">
    <source>
        <dbReference type="ARBA" id="ARBA00006484"/>
    </source>
</evidence>
<accession>A0A834TMG4</accession>
<dbReference type="InterPro" id="IPR045309">
    <property type="entry name" value="ABA2-like"/>
</dbReference>